<reference evidence="3 4" key="2">
    <citation type="journal article" date="2005" name="Nature">
        <title>The map-based sequence of the rice genome.</title>
        <authorList>
            <consortium name="International rice genome sequencing project (IRGSP)"/>
            <person name="Matsumoto T."/>
            <person name="Wu J."/>
            <person name="Kanamori H."/>
            <person name="Katayose Y."/>
            <person name="Fujisawa M."/>
            <person name="Namiki N."/>
            <person name="Mizuno H."/>
            <person name="Yamamoto K."/>
            <person name="Antonio B.A."/>
            <person name="Baba T."/>
            <person name="Sakata K."/>
            <person name="Nagamura Y."/>
            <person name="Aoki H."/>
            <person name="Arikawa K."/>
            <person name="Arita K."/>
            <person name="Bito T."/>
            <person name="Chiden Y."/>
            <person name="Fujitsuka N."/>
            <person name="Fukunaka R."/>
            <person name="Hamada M."/>
            <person name="Harada C."/>
            <person name="Hayashi A."/>
            <person name="Hijishita S."/>
            <person name="Honda M."/>
            <person name="Hosokawa S."/>
            <person name="Ichikawa Y."/>
            <person name="Idonuma A."/>
            <person name="Iijima M."/>
            <person name="Ikeda M."/>
            <person name="Ikeno M."/>
            <person name="Ito K."/>
            <person name="Ito S."/>
            <person name="Ito T."/>
            <person name="Ito Y."/>
            <person name="Ito Y."/>
            <person name="Iwabuchi A."/>
            <person name="Kamiya K."/>
            <person name="Karasawa W."/>
            <person name="Kurita K."/>
            <person name="Katagiri S."/>
            <person name="Kikuta A."/>
            <person name="Kobayashi H."/>
            <person name="Kobayashi N."/>
            <person name="Machita K."/>
            <person name="Maehara T."/>
            <person name="Masukawa M."/>
            <person name="Mizubayashi T."/>
            <person name="Mukai Y."/>
            <person name="Nagasaki H."/>
            <person name="Nagata Y."/>
            <person name="Naito S."/>
            <person name="Nakashima M."/>
            <person name="Nakama Y."/>
            <person name="Nakamichi Y."/>
            <person name="Nakamura M."/>
            <person name="Meguro A."/>
            <person name="Negishi M."/>
            <person name="Ohta I."/>
            <person name="Ohta T."/>
            <person name="Okamoto M."/>
            <person name="Ono N."/>
            <person name="Saji S."/>
            <person name="Sakaguchi M."/>
            <person name="Sakai K."/>
            <person name="Shibata M."/>
            <person name="Shimokawa T."/>
            <person name="Song J."/>
            <person name="Takazaki Y."/>
            <person name="Terasawa K."/>
            <person name="Tsugane M."/>
            <person name="Tsuji K."/>
            <person name="Ueda S."/>
            <person name="Waki K."/>
            <person name="Yamagata H."/>
            <person name="Yamamoto M."/>
            <person name="Yamamoto S."/>
            <person name="Yamane H."/>
            <person name="Yoshiki S."/>
            <person name="Yoshihara R."/>
            <person name="Yukawa K."/>
            <person name="Zhong H."/>
            <person name="Yano M."/>
            <person name="Yuan Q."/>
            <person name="Ouyang S."/>
            <person name="Liu J."/>
            <person name="Jones K.M."/>
            <person name="Gansberger K."/>
            <person name="Moffat K."/>
            <person name="Hill J."/>
            <person name="Bera J."/>
            <person name="Fadrosh D."/>
            <person name="Jin S."/>
            <person name="Johri S."/>
            <person name="Kim M."/>
            <person name="Overton L."/>
            <person name="Reardon M."/>
            <person name="Tsitrin T."/>
            <person name="Vuong H."/>
            <person name="Weaver B."/>
            <person name="Ciecko A."/>
            <person name="Tallon L."/>
            <person name="Jackson J."/>
            <person name="Pai G."/>
            <person name="Aken S.V."/>
            <person name="Utterback T."/>
            <person name="Reidmuller S."/>
            <person name="Feldblyum T."/>
            <person name="Hsiao J."/>
            <person name="Zismann V."/>
            <person name="Iobst S."/>
            <person name="de Vazeille A.R."/>
            <person name="Buell C.R."/>
            <person name="Ying K."/>
            <person name="Li Y."/>
            <person name="Lu T."/>
            <person name="Huang Y."/>
            <person name="Zhao Q."/>
            <person name="Feng Q."/>
            <person name="Zhang L."/>
            <person name="Zhu J."/>
            <person name="Weng Q."/>
            <person name="Mu J."/>
            <person name="Lu Y."/>
            <person name="Fan D."/>
            <person name="Liu Y."/>
            <person name="Guan J."/>
            <person name="Zhang Y."/>
            <person name="Yu S."/>
            <person name="Liu X."/>
            <person name="Zhang Y."/>
            <person name="Hong G."/>
            <person name="Han B."/>
            <person name="Choisne N."/>
            <person name="Demange N."/>
            <person name="Orjeda G."/>
            <person name="Samain S."/>
            <person name="Cattolico L."/>
            <person name="Pelletier E."/>
            <person name="Couloux A."/>
            <person name="Segurens B."/>
            <person name="Wincker P."/>
            <person name="D'Hont A."/>
            <person name="Scarpelli C."/>
            <person name="Weissenbach J."/>
            <person name="Salanoubat M."/>
            <person name="Quetier F."/>
            <person name="Yu Y."/>
            <person name="Kim H.R."/>
            <person name="Rambo T."/>
            <person name="Currie J."/>
            <person name="Collura K."/>
            <person name="Luo M."/>
            <person name="Yang T."/>
            <person name="Ammiraju J.S.S."/>
            <person name="Engler F."/>
            <person name="Soderlund C."/>
            <person name="Wing R.A."/>
            <person name="Palmer L.E."/>
            <person name="de la Bastide M."/>
            <person name="Spiegel L."/>
            <person name="Nascimento L."/>
            <person name="Zutavern T."/>
            <person name="O'Shaughnessy A."/>
            <person name="Dike S."/>
            <person name="Dedhia N."/>
            <person name="Preston R."/>
            <person name="Balija V."/>
            <person name="McCombie W.R."/>
            <person name="Chow T."/>
            <person name="Chen H."/>
            <person name="Chung M."/>
            <person name="Chen C."/>
            <person name="Shaw J."/>
            <person name="Wu H."/>
            <person name="Hsiao K."/>
            <person name="Chao Y."/>
            <person name="Chu M."/>
            <person name="Cheng C."/>
            <person name="Hour A."/>
            <person name="Lee P."/>
            <person name="Lin S."/>
            <person name="Lin Y."/>
            <person name="Liou J."/>
            <person name="Liu S."/>
            <person name="Hsing Y."/>
            <person name="Raghuvanshi S."/>
            <person name="Mohanty A."/>
            <person name="Bharti A.K."/>
            <person name="Gaur A."/>
            <person name="Gupta V."/>
            <person name="Kumar D."/>
            <person name="Ravi V."/>
            <person name="Vij S."/>
            <person name="Kapur A."/>
            <person name="Khurana P."/>
            <person name="Khurana P."/>
            <person name="Khurana J.P."/>
            <person name="Tyagi A.K."/>
            <person name="Gaikwad K."/>
            <person name="Singh A."/>
            <person name="Dalal V."/>
            <person name="Srivastava S."/>
            <person name="Dixit A."/>
            <person name="Pal A.K."/>
            <person name="Ghazi I.A."/>
            <person name="Yadav M."/>
            <person name="Pandit A."/>
            <person name="Bhargava A."/>
            <person name="Sureshbabu K."/>
            <person name="Batra K."/>
            <person name="Sharma T.R."/>
            <person name="Mohapatra T."/>
            <person name="Singh N.K."/>
            <person name="Messing J."/>
            <person name="Nelson A.B."/>
            <person name="Fuks G."/>
            <person name="Kavchok S."/>
            <person name="Keizer G."/>
            <person name="Linton E."/>
            <person name="Llaca V."/>
            <person name="Song R."/>
            <person name="Tanyolac B."/>
            <person name="Young S."/>
            <person name="Ho-Il K."/>
            <person name="Hahn J.H."/>
            <person name="Sangsakoo G."/>
            <person name="Vanavichit A."/>
            <person name="de Mattos Luiz.A.T."/>
            <person name="Zimmer P.D."/>
            <person name="Malone G."/>
            <person name="Dellagostin O."/>
            <person name="de Oliveira A.C."/>
            <person name="Bevan M."/>
            <person name="Bancroft I."/>
            <person name="Minx P."/>
            <person name="Cordum H."/>
            <person name="Wilson R."/>
            <person name="Cheng Z."/>
            <person name="Jin W."/>
            <person name="Jiang J."/>
            <person name="Leong S.A."/>
            <person name="Iwama H."/>
            <person name="Gojobori T."/>
            <person name="Itoh T."/>
            <person name="Niimura Y."/>
            <person name="Fujii Y."/>
            <person name="Habara T."/>
            <person name="Sakai H."/>
            <person name="Sato Y."/>
            <person name="Wilson G."/>
            <person name="Kumar K."/>
            <person name="McCouch S."/>
            <person name="Juretic N."/>
            <person name="Hoen D."/>
            <person name="Wright S."/>
            <person name="Bruskiewich R."/>
            <person name="Bureau T."/>
            <person name="Miyao A."/>
            <person name="Hirochika H."/>
            <person name="Nishikawa T."/>
            <person name="Kadowaki K."/>
            <person name="Sugiura M."/>
            <person name="Burr B."/>
            <person name="Sasaki T."/>
        </authorList>
    </citation>
    <scope>NUCLEOTIDE SEQUENCE [LARGE SCALE GENOMIC DNA]</scope>
    <source>
        <strain evidence="4">cv. Nipponbare</strain>
    </source>
</reference>
<reference evidence="2" key="1">
    <citation type="submission" date="2002-08" db="EMBL/GenBank/DDBJ databases">
        <title>Oryza sativa nipponbare(GA3) genomic DNA, chromosome 7, BAC clone:OSJNBa0040K22.</title>
        <authorList>
            <person name="Sasaki T."/>
            <person name="Matsumoto T."/>
            <person name="Katayose Y."/>
        </authorList>
    </citation>
    <scope>NUCLEOTIDE SEQUENCE</scope>
</reference>
<reference evidence="3" key="8">
    <citation type="submission" date="2012-08" db="EMBL/GenBank/DDBJ databases">
        <title>The Second Rice Annotation Project Meeting (RAP2).</title>
        <authorList>
            <consortium name="The Rice Annotation Project (RAP)"/>
        </authorList>
    </citation>
    <scope>NUCLEOTIDE SEQUENCE</scope>
</reference>
<accession>Q7EY95</accession>
<evidence type="ECO:0000256" key="1">
    <source>
        <dbReference type="SAM" id="MobiDB-lite"/>
    </source>
</evidence>
<organism evidence="2 4">
    <name type="scientific">Oryza sativa subsp. japonica</name>
    <name type="common">Rice</name>
    <dbReference type="NCBI Taxonomy" id="39947"/>
    <lineage>
        <taxon>Eukaryota</taxon>
        <taxon>Viridiplantae</taxon>
        <taxon>Streptophyta</taxon>
        <taxon>Embryophyta</taxon>
        <taxon>Tracheophyta</taxon>
        <taxon>Spermatophyta</taxon>
        <taxon>Magnoliopsida</taxon>
        <taxon>Liliopsida</taxon>
        <taxon>Poales</taxon>
        <taxon>Poaceae</taxon>
        <taxon>BOP clade</taxon>
        <taxon>Oryzoideae</taxon>
        <taxon>Oryzeae</taxon>
        <taxon>Oryzinae</taxon>
        <taxon>Oryza</taxon>
        <taxon>Oryza sativa</taxon>
    </lineage>
</organism>
<evidence type="ECO:0000313" key="2">
    <source>
        <dbReference type="EMBL" id="BAC84386.1"/>
    </source>
</evidence>
<proteinExistence type="predicted"/>
<reference evidence="4" key="6">
    <citation type="journal article" date="2008" name="Nucleic Acids Res.">
        <title>The rice annotation project database (RAP-DB): 2008 update.</title>
        <authorList>
            <consortium name="The rice annotation project (RAP)"/>
        </authorList>
    </citation>
    <scope>GENOME REANNOTATION</scope>
    <source>
        <strain evidence="4">cv. Nipponbare</strain>
    </source>
</reference>
<dbReference type="KEGG" id="dosa:Os07g0459000"/>
<sequence>MHRTAASARRRRRRASHGHTAARRRSRNLRREGAATGWALREGARVVTAARR</sequence>
<feature type="region of interest" description="Disordered" evidence="1">
    <location>
        <begin position="1"/>
        <end position="35"/>
    </location>
</feature>
<evidence type="ECO:0000313" key="4">
    <source>
        <dbReference type="Proteomes" id="UP000000763"/>
    </source>
</evidence>
<gene>
    <name evidence="3" type="ordered locus">Os07g0459000</name>
    <name evidence="2" type="ORF">OSJNBa0040K22.109</name>
</gene>
<name>Q7EY95_ORYSJ</name>
<reference evidence="3" key="5">
    <citation type="journal article" date="2008" name="Nucleic Acids Res.">
        <title>The Rice Annotation Project Database (RAP-DB): 2008 update.</title>
        <authorList>
            <consortium name="The Rice Annotation Project (RAP)"/>
            <person name="Tanaka T."/>
            <person name="Antonio B.A."/>
            <person name="Kikuchi S."/>
            <person name="Matsumoto T."/>
            <person name="Nagamura Y."/>
            <person name="Numa H."/>
            <person name="Sakai H."/>
            <person name="Wu J."/>
            <person name="Itoh T."/>
            <person name="Sasaki T."/>
            <person name="Aono R."/>
            <person name="Fujii Y."/>
            <person name="Habara T."/>
            <person name="Harada E."/>
            <person name="Kanno M."/>
            <person name="Kawahara Y."/>
            <person name="Kawashima H."/>
            <person name="Kubooka H."/>
            <person name="Matsuya A."/>
            <person name="Nakaoka H."/>
            <person name="Saichi N."/>
            <person name="Sanbonmatsu R."/>
            <person name="Sato Y."/>
            <person name="Shinso Y."/>
            <person name="Suzuki M."/>
            <person name="Takeda J."/>
            <person name="Tanino M."/>
            <person name="Todokoro F."/>
            <person name="Yamaguchi K."/>
            <person name="Yamamoto N."/>
            <person name="Yamasaki C."/>
            <person name="Imanishi T."/>
            <person name="Okido T."/>
            <person name="Tada M."/>
            <person name="Ikeo K."/>
            <person name="Tateno Y."/>
            <person name="Gojobori T."/>
            <person name="Lin Y.C."/>
            <person name="Wei F.J."/>
            <person name="Hsing Y.I."/>
            <person name="Zhao Q."/>
            <person name="Han B."/>
            <person name="Kramer M.R."/>
            <person name="McCombie R.W."/>
            <person name="Lonsdale D."/>
            <person name="O'Donovan C.C."/>
            <person name="Whitfield E.J."/>
            <person name="Apweiler R."/>
            <person name="Koyanagi K.O."/>
            <person name="Khurana J.P."/>
            <person name="Raghuvanshi S."/>
            <person name="Singh N.K."/>
            <person name="Tyagi A.K."/>
            <person name="Haberer G."/>
            <person name="Fujisawa M."/>
            <person name="Hosokawa S."/>
            <person name="Ito Y."/>
            <person name="Ikawa H."/>
            <person name="Shibata M."/>
            <person name="Yamamoto M."/>
            <person name="Bruskiewich R.M."/>
            <person name="Hoen D.R."/>
            <person name="Bureau TE."/>
            <person name="Namiki N."/>
            <person name="Ohyanagi H."/>
            <person name="Sakai Y."/>
            <person name="Nobushima S."/>
            <person name="Sakata K."/>
            <person name="Barrero R.A."/>
            <person name="Sato Y."/>
            <person name="Souvorov A."/>
            <person name="Smith-White B."/>
            <person name="Tatusova T."/>
            <person name="An S."/>
            <person name="An G."/>
            <person name="OOta S."/>
            <person name="Fuks G."/>
            <person name="Messing J."/>
            <person name="Christie K.R."/>
            <person name="Lieberherr D."/>
            <person name="Kim H."/>
            <person name="Zuccolo A."/>
            <person name="Wing R.A."/>
            <person name="Nobuta K."/>
            <person name="Green P.J."/>
            <person name="Lu C."/>
            <person name="Meyers BC."/>
            <person name="Chaparro C."/>
            <person name="Piegu B."/>
            <person name="Panaud O."/>
            <person name="Echeverria M."/>
        </authorList>
    </citation>
    <scope>NUCLEOTIDE SEQUENCE</scope>
</reference>
<protein>
    <submittedName>
        <fullName evidence="3">Os07g0459000 protein</fullName>
    </submittedName>
</protein>
<dbReference type="EMBL" id="AP008213">
    <property type="protein sequence ID" value="BAF21487.1"/>
    <property type="molecule type" value="Genomic_DNA"/>
</dbReference>
<feature type="compositionally biased region" description="Basic residues" evidence="1">
    <location>
        <begin position="1"/>
        <end position="28"/>
    </location>
</feature>
<reference evidence="3" key="4">
    <citation type="journal article" date="2007" name="Genome Res.">
        <title>Curated Genome Annotation of Oryza sativa ssp. japonica and Comparative Genome Analysis with Arabidopsis thaliana.</title>
        <authorList>
            <consortium name="The Rice Annotation Project (RAP)"/>
            <person name="Itoh T."/>
            <person name="Tanaka T."/>
            <person name="Barrero R.A."/>
            <person name="Yamasaki C."/>
            <person name="Fujii Y."/>
            <person name="Hilton P.B."/>
            <person name="Antonio B.A."/>
            <person name="Aono H."/>
            <person name="Apweiler R."/>
            <person name="Bruskiewich R."/>
            <person name="Bureau T."/>
            <person name="Burr F."/>
            <person name="Costa de Oliveira A."/>
            <person name="Fuks G."/>
            <person name="Habara T."/>
            <person name="Haberer G."/>
            <person name="Han B."/>
            <person name="Harada E."/>
            <person name="Hiraki A.T."/>
            <person name="Hirochika H."/>
            <person name="Hoen D."/>
            <person name="Hokari H."/>
            <person name="Hosokawa S."/>
            <person name="Hsing Y."/>
            <person name="Ikawa H."/>
            <person name="Ikeo K."/>
            <person name="Imanishi T."/>
            <person name="Ito Y."/>
            <person name="Jaiswal P."/>
            <person name="Kanno M."/>
            <person name="Kawahara Y."/>
            <person name="Kawamura T."/>
            <person name="Kawashima H."/>
            <person name="Khurana J.P."/>
            <person name="Kikuchi S."/>
            <person name="Komatsu S."/>
            <person name="Koyanagi K.O."/>
            <person name="Kubooka H."/>
            <person name="Lieberherr D."/>
            <person name="Lin Y.C."/>
            <person name="Lonsdale D."/>
            <person name="Matsumoto T."/>
            <person name="Matsuya A."/>
            <person name="McCombie W.R."/>
            <person name="Messing J."/>
            <person name="Miyao A."/>
            <person name="Mulder N."/>
            <person name="Nagamura Y."/>
            <person name="Nam J."/>
            <person name="Namiki N."/>
            <person name="Numa H."/>
            <person name="Nurimoto S."/>
            <person name="O'donovan C."/>
            <person name="Ohyanagi H."/>
            <person name="Okido T."/>
            <person name="Oota S."/>
            <person name="Osato N."/>
            <person name="Palmer L.E."/>
            <person name="Quetier F."/>
            <person name="Raghuvanshi S."/>
            <person name="Saichi N."/>
            <person name="Sakai H."/>
            <person name="Sakai Y."/>
            <person name="Sakata K."/>
            <person name="Sakurai T."/>
            <person name="Sato F."/>
            <person name="Sato Y."/>
            <person name="Schoof H."/>
            <person name="Seki M."/>
            <person name="Shibata M."/>
            <person name="Shimizu Y."/>
            <person name="Shinozaki K."/>
            <person name="Shinso Y."/>
            <person name="Singh N.K."/>
            <person name="Smith-White B."/>
            <person name="Takeda J."/>
            <person name="Tanino M."/>
            <person name="Tatusova T."/>
            <person name="Thongjuea S."/>
            <person name="Todokoro F."/>
            <person name="Tsugane M."/>
            <person name="Tyagi A.K."/>
            <person name="Vanavichit A."/>
            <person name="Wang A."/>
            <person name="Wing R.A."/>
            <person name="Yamaguchi K."/>
            <person name="Yamamoto M."/>
            <person name="Yamamoto N."/>
            <person name="Yu Y."/>
            <person name="Zhang H."/>
            <person name="Zhao Q."/>
            <person name="Higo K."/>
            <person name="Burr B."/>
            <person name="Gojobori T."/>
            <person name="Sasaki T."/>
        </authorList>
    </citation>
    <scope>NUCLEOTIDE SEQUENCE</scope>
</reference>
<dbReference type="EMBL" id="AP005642">
    <property type="protein sequence ID" value="BAC84386.1"/>
    <property type="molecule type" value="Genomic_DNA"/>
</dbReference>
<evidence type="ECO:0000313" key="3">
    <source>
        <dbReference type="EMBL" id="BAF21487.1"/>
    </source>
</evidence>
<reference evidence="3" key="3">
    <citation type="journal article" date="2006" name="Nucleic Acids Res.">
        <title>The Rice Annotation Project Database (RAP-DB): hub for Oryza sativa ssp. japonica genome information.</title>
        <authorList>
            <person name="Ohyanagi H."/>
            <person name="Tanaka T."/>
            <person name="Sakai H."/>
            <person name="Shigemoto Y."/>
            <person name="Yamaguchi K."/>
            <person name="Habara T."/>
            <person name="Fujii Y."/>
            <person name="Antonio B.A."/>
            <person name="Nagamura Y."/>
            <person name="Imanishi T."/>
            <person name="Ikeo K."/>
            <person name="Itoh T."/>
            <person name="Gojobori T."/>
            <person name="Sasaki T."/>
        </authorList>
    </citation>
    <scope>NUCLEOTIDE SEQUENCE</scope>
</reference>
<reference evidence="3" key="7">
    <citation type="submission" date="2012-08" db="EMBL/GenBank/DDBJ databases">
        <title>Oryza sativa nipponbare(GA3) genomic DNA, chromosome 7.</title>
        <authorList>
            <consortium name="IRGSP(International Rice Genome Sequencing Project)"/>
        </authorList>
    </citation>
    <scope>NUCLEOTIDE SEQUENCE</scope>
</reference>
<dbReference type="AlphaFoldDB" id="Q7EY95"/>
<dbReference type="Proteomes" id="UP000000763">
    <property type="component" value="Chromosome 7"/>
</dbReference>